<dbReference type="CDD" id="cd11056">
    <property type="entry name" value="CYP6-like"/>
    <property type="match status" value="1"/>
</dbReference>
<dbReference type="PRINTS" id="PR00463">
    <property type="entry name" value="EP450I"/>
</dbReference>
<gene>
    <name evidence="16" type="primary">CYP6AX1</name>
</gene>
<reference evidence="16" key="1">
    <citation type="submission" date="2004-10" db="EMBL/GenBank/DDBJ databases">
        <title>Molecular cloning and characterization of a full cDNA encoding P450 protein CYP6AX1 from brown planthopper (Nilaparvata lugens Stal. Homoptera: Delphacidae).</title>
        <authorList>
            <person name="Yang Z."/>
            <person name="Zhu L."/>
            <person name="He G."/>
        </authorList>
    </citation>
    <scope>NUCLEOTIDE SEQUENCE</scope>
</reference>
<comment type="similarity">
    <text evidence="4 14">Belongs to the cytochrome P450 family.</text>
</comment>
<dbReference type="GO" id="GO:0016705">
    <property type="term" value="F:oxidoreductase activity, acting on paired donors, with incorporation or reduction of molecular oxygen"/>
    <property type="evidence" value="ECO:0007669"/>
    <property type="project" value="InterPro"/>
</dbReference>
<keyword evidence="9 14" id="KW-0560">Oxidoreductase</keyword>
<keyword evidence="8" id="KW-0492">Microsome</keyword>
<evidence type="ECO:0000313" key="16">
    <source>
        <dbReference type="EMBL" id="CAH65681.2"/>
    </source>
</evidence>
<keyword evidence="10 13" id="KW-0408">Iron</keyword>
<dbReference type="PROSITE" id="PS00086">
    <property type="entry name" value="CYTOCHROME_P450"/>
    <property type="match status" value="1"/>
</dbReference>
<feature type="binding site" description="axial binding residue" evidence="13">
    <location>
        <position position="456"/>
    </location>
    <ligand>
        <name>heme</name>
        <dbReference type="ChEBI" id="CHEBI:30413"/>
    </ligand>
    <ligandPart>
        <name>Fe</name>
        <dbReference type="ChEBI" id="CHEBI:18248"/>
    </ligandPart>
</feature>
<dbReference type="Pfam" id="PF00067">
    <property type="entry name" value="p450"/>
    <property type="match status" value="1"/>
</dbReference>
<evidence type="ECO:0000256" key="11">
    <source>
        <dbReference type="ARBA" id="ARBA00023033"/>
    </source>
</evidence>
<keyword evidence="5 13" id="KW-0349">Heme</keyword>
<dbReference type="EMBL" id="AJ852422">
    <property type="protein sequence ID" value="CAH65681.2"/>
    <property type="molecule type" value="mRNA"/>
</dbReference>
<dbReference type="InterPro" id="IPR017972">
    <property type="entry name" value="Cyt_P450_CS"/>
</dbReference>
<evidence type="ECO:0000256" key="14">
    <source>
        <dbReference type="RuleBase" id="RU000461"/>
    </source>
</evidence>
<keyword evidence="15" id="KW-1133">Transmembrane helix</keyword>
<keyword evidence="12 15" id="KW-0472">Membrane</keyword>
<feature type="transmembrane region" description="Helical" evidence="15">
    <location>
        <begin position="13"/>
        <end position="33"/>
    </location>
</feature>
<dbReference type="PRINTS" id="PR00385">
    <property type="entry name" value="P450"/>
</dbReference>
<dbReference type="InterPro" id="IPR002401">
    <property type="entry name" value="Cyt_P450_E_grp-I"/>
</dbReference>
<evidence type="ECO:0000256" key="13">
    <source>
        <dbReference type="PIRSR" id="PIRSR602401-1"/>
    </source>
</evidence>
<evidence type="ECO:0000256" key="10">
    <source>
        <dbReference type="ARBA" id="ARBA00023004"/>
    </source>
</evidence>
<sequence>MNAFGYEVSWFDIFFLVVSLVSIIYYFGINTFSHWEKKGIKFMKPVPFFGNTLDLAIGRQHITTCHQVIYDYFADDAYGGWLANRSPLLMVKDPELIQQILVKDFVHFYDRGTTVDMKLDPLNANLLNMTGQRWKALRQKLTPAFSSGKLKLMSPQFNECVDDLCGLIDEKSNKKELIDVQESMSKLATDVIGSCAFGLQFNSLKNPESEFRRMGRDILRPSWRFKVRTFMRVISDSLPSLLGVKAFDKSKEDFFINLVNDTMKYREDNKVERNDFIQILMNLKKIDENMEIDPNNESHVILDDKLLAANTFIFFIAGFETTATTLTFSMYELAVNQEIQDKLRQEVQTTFEKYGAINYDSTKDMDYLDRVISETLRKYPIAGSLIRRCTKAWQVPGAKGKLEVGDRVVIPVYPIHHDPKYYPDPQKFDPERFTPENKRSRPPCTYMPFGDGPRICIGARFALQELKTTLSSILLHYKLTLNEKSKATLPLKMKPRRILMQSEQEIYINFTKIK</sequence>
<evidence type="ECO:0000256" key="12">
    <source>
        <dbReference type="ARBA" id="ARBA00023136"/>
    </source>
</evidence>
<evidence type="ECO:0000256" key="5">
    <source>
        <dbReference type="ARBA" id="ARBA00022617"/>
    </source>
</evidence>
<dbReference type="InterPro" id="IPR050476">
    <property type="entry name" value="Insect_CytP450_Detox"/>
</dbReference>
<dbReference type="InterPro" id="IPR001128">
    <property type="entry name" value="Cyt_P450"/>
</dbReference>
<dbReference type="SUPFAM" id="SSF48264">
    <property type="entry name" value="Cytochrome P450"/>
    <property type="match status" value="1"/>
</dbReference>
<dbReference type="GO" id="GO:0020037">
    <property type="term" value="F:heme binding"/>
    <property type="evidence" value="ECO:0007669"/>
    <property type="project" value="InterPro"/>
</dbReference>
<comment type="cofactor">
    <cofactor evidence="1 13">
        <name>heme</name>
        <dbReference type="ChEBI" id="CHEBI:30413"/>
    </cofactor>
</comment>
<dbReference type="InterPro" id="IPR036396">
    <property type="entry name" value="Cyt_P450_sf"/>
</dbReference>
<evidence type="ECO:0000256" key="1">
    <source>
        <dbReference type="ARBA" id="ARBA00001971"/>
    </source>
</evidence>
<dbReference type="GO" id="GO:0005506">
    <property type="term" value="F:iron ion binding"/>
    <property type="evidence" value="ECO:0007669"/>
    <property type="project" value="InterPro"/>
</dbReference>
<dbReference type="GO" id="GO:0004497">
    <property type="term" value="F:monooxygenase activity"/>
    <property type="evidence" value="ECO:0007669"/>
    <property type="project" value="UniProtKB-KW"/>
</dbReference>
<dbReference type="AlphaFoldDB" id="Q5W1K8"/>
<evidence type="ECO:0000256" key="4">
    <source>
        <dbReference type="ARBA" id="ARBA00010617"/>
    </source>
</evidence>
<comment type="subcellular location">
    <subcellularLocation>
        <location evidence="3">Endoplasmic reticulum membrane</location>
        <topology evidence="3">Peripheral membrane protein</topology>
    </subcellularLocation>
    <subcellularLocation>
        <location evidence="2">Microsome membrane</location>
        <topology evidence="2">Peripheral membrane protein</topology>
    </subcellularLocation>
</comment>
<keyword evidence="7" id="KW-0256">Endoplasmic reticulum</keyword>
<keyword evidence="6 13" id="KW-0479">Metal-binding</keyword>
<accession>Q5W1K8</accession>
<evidence type="ECO:0000256" key="8">
    <source>
        <dbReference type="ARBA" id="ARBA00022848"/>
    </source>
</evidence>
<dbReference type="OrthoDB" id="2789670at2759"/>
<name>Q5W1K8_NILLU</name>
<dbReference type="GO" id="GO:0005789">
    <property type="term" value="C:endoplasmic reticulum membrane"/>
    <property type="evidence" value="ECO:0007669"/>
    <property type="project" value="UniProtKB-SubCell"/>
</dbReference>
<dbReference type="PANTHER" id="PTHR24292">
    <property type="entry name" value="CYTOCHROME P450"/>
    <property type="match status" value="1"/>
</dbReference>
<proteinExistence type="evidence at transcript level"/>
<keyword evidence="15" id="KW-0812">Transmembrane</keyword>
<organism evidence="16">
    <name type="scientific">Nilaparvata lugens</name>
    <name type="common">Brown planthopper</name>
    <dbReference type="NCBI Taxonomy" id="108931"/>
    <lineage>
        <taxon>Eukaryota</taxon>
        <taxon>Metazoa</taxon>
        <taxon>Ecdysozoa</taxon>
        <taxon>Arthropoda</taxon>
        <taxon>Hexapoda</taxon>
        <taxon>Insecta</taxon>
        <taxon>Pterygota</taxon>
        <taxon>Neoptera</taxon>
        <taxon>Paraneoptera</taxon>
        <taxon>Hemiptera</taxon>
        <taxon>Auchenorrhyncha</taxon>
        <taxon>Fulgoroidea</taxon>
        <taxon>Delphacidae</taxon>
        <taxon>Delphacinae</taxon>
        <taxon>Nilaparvata</taxon>
    </lineage>
</organism>
<dbReference type="FunFam" id="1.10.630.10:FF:000042">
    <property type="entry name" value="Cytochrome P450"/>
    <property type="match status" value="1"/>
</dbReference>
<protein>
    <submittedName>
        <fullName evidence="16">Cytochrome P450 CYP6AX1 protein</fullName>
    </submittedName>
</protein>
<keyword evidence="11 14" id="KW-0503">Monooxygenase</keyword>
<reference evidence="16" key="2">
    <citation type="submission" date="2004-11" db="EMBL/GenBank/DDBJ databases">
        <authorList>
            <person name="Yang Z."/>
        </authorList>
    </citation>
    <scope>NUCLEOTIDE SEQUENCE</scope>
</reference>
<evidence type="ECO:0000256" key="7">
    <source>
        <dbReference type="ARBA" id="ARBA00022824"/>
    </source>
</evidence>
<evidence type="ECO:0000256" key="6">
    <source>
        <dbReference type="ARBA" id="ARBA00022723"/>
    </source>
</evidence>
<evidence type="ECO:0000256" key="3">
    <source>
        <dbReference type="ARBA" id="ARBA00004406"/>
    </source>
</evidence>
<evidence type="ECO:0000256" key="2">
    <source>
        <dbReference type="ARBA" id="ARBA00004174"/>
    </source>
</evidence>
<dbReference type="PANTHER" id="PTHR24292:SF54">
    <property type="entry name" value="CYP9F3-RELATED"/>
    <property type="match status" value="1"/>
</dbReference>
<dbReference type="Gene3D" id="1.10.630.10">
    <property type="entry name" value="Cytochrome P450"/>
    <property type="match status" value="1"/>
</dbReference>
<evidence type="ECO:0000256" key="15">
    <source>
        <dbReference type="SAM" id="Phobius"/>
    </source>
</evidence>
<evidence type="ECO:0000256" key="9">
    <source>
        <dbReference type="ARBA" id="ARBA00023002"/>
    </source>
</evidence>